<keyword evidence="1" id="KW-0547">Nucleotide-binding</keyword>
<organism evidence="5 6">
    <name type="scientific">Fusibacter bizertensis</name>
    <dbReference type="NCBI Taxonomy" id="1488331"/>
    <lineage>
        <taxon>Bacteria</taxon>
        <taxon>Bacillati</taxon>
        <taxon>Bacillota</taxon>
        <taxon>Clostridia</taxon>
        <taxon>Eubacteriales</taxon>
        <taxon>Eubacteriales Family XII. Incertae Sedis</taxon>
        <taxon>Fusibacter</taxon>
    </lineage>
</organism>
<dbReference type="EMBL" id="JARYZI010000004">
    <property type="protein sequence ID" value="MDH8678066.1"/>
    <property type="molecule type" value="Genomic_DNA"/>
</dbReference>
<dbReference type="Proteomes" id="UP001158045">
    <property type="component" value="Unassembled WGS sequence"/>
</dbReference>
<dbReference type="InterPro" id="IPR003439">
    <property type="entry name" value="ABC_transporter-like_ATP-bd"/>
</dbReference>
<dbReference type="RefSeq" id="WP_281093895.1">
    <property type="nucleotide sequence ID" value="NZ_JARYZI010000004.1"/>
</dbReference>
<dbReference type="NCBIfam" id="NF000355">
    <property type="entry name" value="ribo_prot_ABC_F"/>
    <property type="match status" value="1"/>
</dbReference>
<dbReference type="PROSITE" id="PS50893">
    <property type="entry name" value="ABC_TRANSPORTER_2"/>
    <property type="match status" value="2"/>
</dbReference>
<keyword evidence="3" id="KW-0175">Coiled coil</keyword>
<dbReference type="Pfam" id="PF12848">
    <property type="entry name" value="ABC_tran_Xtn"/>
    <property type="match status" value="1"/>
</dbReference>
<feature type="coiled-coil region" evidence="3">
    <location>
        <begin position="568"/>
        <end position="602"/>
    </location>
</feature>
<dbReference type="InterPro" id="IPR032781">
    <property type="entry name" value="ABC_tran_Xtn"/>
</dbReference>
<dbReference type="InterPro" id="IPR027417">
    <property type="entry name" value="P-loop_NTPase"/>
</dbReference>
<dbReference type="Pfam" id="PF00005">
    <property type="entry name" value="ABC_tran"/>
    <property type="match status" value="2"/>
</dbReference>
<name>A0ABT6NCC5_9FIRM</name>
<dbReference type="GO" id="GO:0005524">
    <property type="term" value="F:ATP binding"/>
    <property type="evidence" value="ECO:0007669"/>
    <property type="project" value="UniProtKB-KW"/>
</dbReference>
<evidence type="ECO:0000259" key="4">
    <source>
        <dbReference type="PROSITE" id="PS50893"/>
    </source>
</evidence>
<evidence type="ECO:0000256" key="2">
    <source>
        <dbReference type="ARBA" id="ARBA00022840"/>
    </source>
</evidence>
<feature type="domain" description="ABC transporter" evidence="4">
    <location>
        <begin position="344"/>
        <end position="556"/>
    </location>
</feature>
<keyword evidence="6" id="KW-1185">Reference proteome</keyword>
<sequence length="630" mass="72607">MFELSFNQVLKYMGTALILEDLNFQIFSGERVGIVGANGCGKSTILKLIAGIEPFNLYIGSWSIGYDRGQINIPRNSKIAYLEQIPSYPDGLTVKDILMLAFEEAIVHERTLREIEKEMQSAREPELEKLLKHYAKTTEAYELAGGYDIQEKFNRICVGLKFREDFLNRPFDLLSGGEKTTVILGKILMDQPDILLLDEPTNHLDTDAIEWLENYLLSYNGIVIIVSHDRYFLDKVVNKVIEIEQKSALSFKGNYSSYLRQKEEMVRIQMAQYLEQQKKIQSLEQAVKSLRDWALRADNNKFFRRAASMQIKLEKMETVERPIEDKKNMKLNLKATGRTGNETIVCEGLTKSYEDKEIFNNASMLIRYGERVALLGPNGSGKTTFLKLLFGYEKPDSGIVKLGANAKVAYLPQHIEFEDESLSALEWFRRDLDIPVGKAREHLAKFMFYGQSVYTIVGALSGGEKIRLKLSRLLFDEINLLIFDEPTNHLDIDSIETLEDALEGFTGTILFISHDRYFINKVAERLLVIENQRFRSYVGNYDTYKKTVEIEKDEITSYEKMPKTKVNIEKEDCDLVALERKMKHMEFEIEQIENEMNLCDDDYVSLGALEVRKNEILEAIETLWLELKTL</sequence>
<comment type="caution">
    <text evidence="5">The sequence shown here is derived from an EMBL/GenBank/DDBJ whole genome shotgun (WGS) entry which is preliminary data.</text>
</comment>
<dbReference type="PANTHER" id="PTHR42855">
    <property type="entry name" value="ABC TRANSPORTER ATP-BINDING SUBUNIT"/>
    <property type="match status" value="1"/>
</dbReference>
<evidence type="ECO:0000256" key="1">
    <source>
        <dbReference type="ARBA" id="ARBA00022741"/>
    </source>
</evidence>
<evidence type="ECO:0000313" key="6">
    <source>
        <dbReference type="Proteomes" id="UP001158045"/>
    </source>
</evidence>
<protein>
    <submittedName>
        <fullName evidence="5">ABC-F family ATP-binding cassette domain-containing protein</fullName>
    </submittedName>
</protein>
<dbReference type="CDD" id="cd03221">
    <property type="entry name" value="ABCF_EF-3"/>
    <property type="match status" value="2"/>
</dbReference>
<dbReference type="InterPro" id="IPR051309">
    <property type="entry name" value="ABCF_ATPase"/>
</dbReference>
<evidence type="ECO:0000313" key="5">
    <source>
        <dbReference type="EMBL" id="MDH8678066.1"/>
    </source>
</evidence>
<accession>A0ABT6NCC5</accession>
<dbReference type="Gene3D" id="3.40.50.300">
    <property type="entry name" value="P-loop containing nucleotide triphosphate hydrolases"/>
    <property type="match status" value="2"/>
</dbReference>
<gene>
    <name evidence="5" type="ORF">QE109_07900</name>
</gene>
<dbReference type="SMART" id="SM00382">
    <property type="entry name" value="AAA"/>
    <property type="match status" value="2"/>
</dbReference>
<keyword evidence="2 5" id="KW-0067">ATP-binding</keyword>
<reference evidence="5 6" key="1">
    <citation type="submission" date="2023-04" db="EMBL/GenBank/DDBJ databases">
        <title>Fusibacter bizertensis strain WBS, isolated from littoral bottom sediments of the Arctic seas - biochemical and genomic analysis.</title>
        <authorList>
            <person name="Brioukhanov A.L."/>
        </authorList>
    </citation>
    <scope>NUCLEOTIDE SEQUENCE [LARGE SCALE GENOMIC DNA]</scope>
    <source>
        <strain evidence="5 6">WBS</strain>
    </source>
</reference>
<dbReference type="PANTHER" id="PTHR42855:SF2">
    <property type="entry name" value="DRUG RESISTANCE ABC TRANSPORTER,ATP-BINDING PROTEIN"/>
    <property type="match status" value="1"/>
</dbReference>
<evidence type="ECO:0000256" key="3">
    <source>
        <dbReference type="SAM" id="Coils"/>
    </source>
</evidence>
<dbReference type="InterPro" id="IPR003593">
    <property type="entry name" value="AAA+_ATPase"/>
</dbReference>
<feature type="domain" description="ABC transporter" evidence="4">
    <location>
        <begin position="4"/>
        <end position="270"/>
    </location>
</feature>
<dbReference type="SUPFAM" id="SSF52540">
    <property type="entry name" value="P-loop containing nucleoside triphosphate hydrolases"/>
    <property type="match status" value="2"/>
</dbReference>
<proteinExistence type="predicted"/>